<dbReference type="Proteomes" id="UP000198824">
    <property type="component" value="Unassembled WGS sequence"/>
</dbReference>
<evidence type="ECO:0000313" key="1">
    <source>
        <dbReference type="EMBL" id="SFR97199.1"/>
    </source>
</evidence>
<evidence type="ECO:0000313" key="2">
    <source>
        <dbReference type="Proteomes" id="UP000198824"/>
    </source>
</evidence>
<dbReference type="AlphaFoldDB" id="A0A1I6L154"/>
<dbReference type="InterPro" id="IPR038735">
    <property type="entry name" value="MSMEG_1276-like_NTP-PPase_dom"/>
</dbReference>
<organism evidence="1 2">
    <name type="scientific">Sphingomonas jatrophae</name>
    <dbReference type="NCBI Taxonomy" id="1166337"/>
    <lineage>
        <taxon>Bacteria</taxon>
        <taxon>Pseudomonadati</taxon>
        <taxon>Pseudomonadota</taxon>
        <taxon>Alphaproteobacteria</taxon>
        <taxon>Sphingomonadales</taxon>
        <taxon>Sphingomonadaceae</taxon>
        <taxon>Sphingomonas</taxon>
    </lineage>
</organism>
<proteinExistence type="predicted"/>
<accession>A0A1I6L154</accession>
<gene>
    <name evidence="1" type="ORF">SAMN05192580_2135</name>
</gene>
<reference evidence="1 2" key="1">
    <citation type="submission" date="2016-10" db="EMBL/GenBank/DDBJ databases">
        <authorList>
            <person name="de Groot N.N."/>
        </authorList>
    </citation>
    <scope>NUCLEOTIDE SEQUENCE [LARGE SCALE GENOMIC DNA]</scope>
    <source>
        <strain evidence="1 2">S5-249</strain>
    </source>
</reference>
<dbReference type="EMBL" id="FOZG01000002">
    <property type="protein sequence ID" value="SFR97199.1"/>
    <property type="molecule type" value="Genomic_DNA"/>
</dbReference>
<sequence length="836" mass="92662">MRIGPTEALVHNKPRLPGLLLHPGLAHAPASTQFDYFTTILHYGTKVAGLQILPPAWVPPYVALPAWLSQEWANDPAAWKSRLDRKKISLGEALRLVSDNGSIAVIVRSSAVGEGLEDRGLYKSLRLEVGASVADLTAAMETIFRHFSDRARHSGMGICIHRYTAPDLSGHVSNEVHLSATRNQWKYFIEEPLFSPERGLNSKFAQAPDEQINLNLASPLKVGGVLRRVCHWINVRVGGRSHLEWCASNGKVWIVQLDQESPTSAGANPHVMPSLRHAEESTSRSAHGDIFTLYRVQDDPPWRKLRNIRDFWTGSEPPRHQLFFAGGDELAALLVREDGAAALASEIDRLTGGRAVLRTDCKDPKVKSFNLPRTHTVNGETAARWVSQTLSDLSSGGVAQDDIAIIVHRYIPARAAAWSYYSPGDDIVRVDCLWGLPDGLQFLSHDSFQLDARTGEELAADVRFKPDFLQEQNDGSWRYVQVARQYGRDRTLSREALRFIALETVSIARKIKDRAQVMWFCDLPATLGLGQHLPWYRSREFVGFEAAKRPPLPTCRVRNETDLNTASLRQDRFIIWVAPEVELVRDDDRFLDRVILLAQTRSLPVEVAGSVLGHAYYRLRAAGILVLVPHPKYPRVRGRHRHYKVVRDAIPQSIAAKGERVSAARLSRGENRAALIGKLFEEGLELSAAATLPEQLEELSDVLEVVRGLASTSGIEWEDLVSAATEKRLRRGGFEHQTVLLETARPMPSPVRADSVVNQESQPLIQLRDLGAVHVEGGNASISFSKLLSSSGLEVELTVEGRPISLAVALKGAGLRLVASGPQRAEDEPDSQLPLF</sequence>
<dbReference type="STRING" id="1166337.SAMN05192580_2135"/>
<dbReference type="OrthoDB" id="9813491at2"/>
<name>A0A1I6L154_9SPHN</name>
<protein>
    <submittedName>
        <fullName evidence="1">Predicted house-cleaning noncanonical NTP pyrophosphatase, all-alpha NTP-PPase (MazG) superfamily</fullName>
    </submittedName>
</protein>
<keyword evidence="2" id="KW-1185">Reference proteome</keyword>
<dbReference type="CDD" id="cd11532">
    <property type="entry name" value="NTP-PPase_COG4997"/>
    <property type="match status" value="1"/>
</dbReference>
<dbReference type="RefSeq" id="WP_131819241.1">
    <property type="nucleotide sequence ID" value="NZ_FOZG01000002.1"/>
</dbReference>
<dbReference type="SUPFAM" id="SSF101386">
    <property type="entry name" value="all-alpha NTP pyrophosphatases"/>
    <property type="match status" value="1"/>
</dbReference>